<dbReference type="InterPro" id="IPR010917">
    <property type="entry name" value="TonB_rcpt_CS"/>
</dbReference>
<evidence type="ECO:0000256" key="3">
    <source>
        <dbReference type="ARBA" id="ARBA00022452"/>
    </source>
</evidence>
<reference evidence="15 16" key="1">
    <citation type="submission" date="2014-06" db="EMBL/GenBank/DDBJ databases">
        <title>Genomes of Alteromonas australica, a world apart.</title>
        <authorList>
            <person name="Gonzaga A."/>
            <person name="Lopez-Perez M."/>
            <person name="Rodriguez-Valera F."/>
        </authorList>
    </citation>
    <scope>NUCLEOTIDE SEQUENCE [LARGE SCALE GENOMIC DNA]</scope>
    <source>
        <strain evidence="15 16">H 17</strain>
    </source>
</reference>
<dbReference type="Gene3D" id="2.170.130.10">
    <property type="entry name" value="TonB-dependent receptor, plug domain"/>
    <property type="match status" value="1"/>
</dbReference>
<keyword evidence="7 9" id="KW-0472">Membrane</keyword>
<dbReference type="InterPro" id="IPR037066">
    <property type="entry name" value="Plug_dom_sf"/>
</dbReference>
<dbReference type="eggNOG" id="COG4771">
    <property type="taxonomic scope" value="Bacteria"/>
</dbReference>
<dbReference type="RefSeq" id="WP_044058385.1">
    <property type="nucleotide sequence ID" value="NZ_CBCSKJ010000004.1"/>
</dbReference>
<feature type="domain" description="TonB-dependent receptor-like beta-barrel" evidence="13">
    <location>
        <begin position="215"/>
        <end position="650"/>
    </location>
</feature>
<dbReference type="PANTHER" id="PTHR30069">
    <property type="entry name" value="TONB-DEPENDENT OUTER MEMBRANE RECEPTOR"/>
    <property type="match status" value="1"/>
</dbReference>
<evidence type="ECO:0000256" key="8">
    <source>
        <dbReference type="ARBA" id="ARBA00023237"/>
    </source>
</evidence>
<evidence type="ECO:0000256" key="12">
    <source>
        <dbReference type="SAM" id="SignalP"/>
    </source>
</evidence>
<evidence type="ECO:0000256" key="10">
    <source>
        <dbReference type="PROSITE-ProRule" id="PRU10144"/>
    </source>
</evidence>
<evidence type="ECO:0000256" key="4">
    <source>
        <dbReference type="ARBA" id="ARBA00022692"/>
    </source>
</evidence>
<name>A0A075PAL9_9ALTE</name>
<evidence type="ECO:0000313" key="16">
    <source>
        <dbReference type="Proteomes" id="UP000056090"/>
    </source>
</evidence>
<evidence type="ECO:0000256" key="9">
    <source>
        <dbReference type="PROSITE-ProRule" id="PRU01360"/>
    </source>
</evidence>
<keyword evidence="2 9" id="KW-0813">Transport</keyword>
<keyword evidence="4 9" id="KW-0812">Transmembrane</keyword>
<dbReference type="AlphaFoldDB" id="A0A075PAL9"/>
<dbReference type="SUPFAM" id="SSF56935">
    <property type="entry name" value="Porins"/>
    <property type="match status" value="1"/>
</dbReference>
<evidence type="ECO:0000256" key="2">
    <source>
        <dbReference type="ARBA" id="ARBA00022448"/>
    </source>
</evidence>
<dbReference type="Gene3D" id="2.40.170.20">
    <property type="entry name" value="TonB-dependent receptor, beta-barrel domain"/>
    <property type="match status" value="1"/>
</dbReference>
<dbReference type="InterPro" id="IPR000531">
    <property type="entry name" value="Beta-barrel_TonB"/>
</dbReference>
<dbReference type="InterPro" id="IPR039426">
    <property type="entry name" value="TonB-dep_rcpt-like"/>
</dbReference>
<feature type="signal peptide" evidence="12">
    <location>
        <begin position="1"/>
        <end position="21"/>
    </location>
</feature>
<organism evidence="15 16">
    <name type="scientific">Alteromonas australica</name>
    <dbReference type="NCBI Taxonomy" id="589873"/>
    <lineage>
        <taxon>Bacteria</taxon>
        <taxon>Pseudomonadati</taxon>
        <taxon>Pseudomonadota</taxon>
        <taxon>Gammaproteobacteria</taxon>
        <taxon>Alteromonadales</taxon>
        <taxon>Alteromonadaceae</taxon>
        <taxon>Alteromonas/Salinimonas group</taxon>
        <taxon>Alteromonas</taxon>
    </lineage>
</organism>
<dbReference type="KEGG" id="aal:EP13_17785"/>
<protein>
    <submittedName>
        <fullName evidence="15">TonB-dependent receptor</fullName>
    </submittedName>
</protein>
<evidence type="ECO:0000256" key="11">
    <source>
        <dbReference type="RuleBase" id="RU003357"/>
    </source>
</evidence>
<evidence type="ECO:0000256" key="7">
    <source>
        <dbReference type="ARBA" id="ARBA00023136"/>
    </source>
</evidence>
<dbReference type="Pfam" id="PF00593">
    <property type="entry name" value="TonB_dep_Rec_b-barrel"/>
    <property type="match status" value="1"/>
</dbReference>
<feature type="domain" description="TonB-dependent receptor plug" evidence="14">
    <location>
        <begin position="35"/>
        <end position="136"/>
    </location>
</feature>
<accession>A0A075PAL9</accession>
<dbReference type="GO" id="GO:0015344">
    <property type="term" value="F:siderophore uptake transmembrane transporter activity"/>
    <property type="evidence" value="ECO:0007669"/>
    <property type="project" value="TreeGrafter"/>
</dbReference>
<keyword evidence="16" id="KW-1185">Reference proteome</keyword>
<evidence type="ECO:0000259" key="14">
    <source>
        <dbReference type="Pfam" id="PF07715"/>
    </source>
</evidence>
<keyword evidence="5 12" id="KW-0732">Signal</keyword>
<feature type="short sequence motif" description="TonB C-terminal box" evidence="10">
    <location>
        <begin position="675"/>
        <end position="692"/>
    </location>
</feature>
<comment type="similarity">
    <text evidence="9 11">Belongs to the TonB-dependent receptor family.</text>
</comment>
<dbReference type="Proteomes" id="UP000056090">
    <property type="component" value="Chromosome"/>
</dbReference>
<keyword evidence="3 9" id="KW-1134">Transmembrane beta strand</keyword>
<evidence type="ECO:0000256" key="1">
    <source>
        <dbReference type="ARBA" id="ARBA00004571"/>
    </source>
</evidence>
<evidence type="ECO:0000259" key="13">
    <source>
        <dbReference type="Pfam" id="PF00593"/>
    </source>
</evidence>
<proteinExistence type="inferred from homology"/>
<dbReference type="PANTHER" id="PTHR30069:SF49">
    <property type="entry name" value="OUTER MEMBRANE PROTEIN C"/>
    <property type="match status" value="1"/>
</dbReference>
<comment type="subcellular location">
    <subcellularLocation>
        <location evidence="1 9">Cell outer membrane</location>
        <topology evidence="1 9">Multi-pass membrane protein</topology>
    </subcellularLocation>
</comment>
<evidence type="ECO:0000256" key="5">
    <source>
        <dbReference type="ARBA" id="ARBA00022729"/>
    </source>
</evidence>
<dbReference type="Pfam" id="PF07715">
    <property type="entry name" value="Plug"/>
    <property type="match status" value="1"/>
</dbReference>
<keyword evidence="8 9" id="KW-0998">Cell outer membrane</keyword>
<keyword evidence="6 11" id="KW-0798">TonB box</keyword>
<feature type="chain" id="PRO_5001708263" evidence="12">
    <location>
        <begin position="22"/>
        <end position="692"/>
    </location>
</feature>
<dbReference type="EMBL" id="CP008849">
    <property type="protein sequence ID" value="AIG00383.1"/>
    <property type="molecule type" value="Genomic_DNA"/>
</dbReference>
<dbReference type="GO" id="GO:0044718">
    <property type="term" value="P:siderophore transmembrane transport"/>
    <property type="evidence" value="ECO:0007669"/>
    <property type="project" value="TreeGrafter"/>
</dbReference>
<evidence type="ECO:0000256" key="6">
    <source>
        <dbReference type="ARBA" id="ARBA00023077"/>
    </source>
</evidence>
<dbReference type="PROSITE" id="PS52016">
    <property type="entry name" value="TONB_DEPENDENT_REC_3"/>
    <property type="match status" value="1"/>
</dbReference>
<gene>
    <name evidence="15" type="ORF">EP13_17785</name>
</gene>
<dbReference type="InterPro" id="IPR036942">
    <property type="entry name" value="Beta-barrel_TonB_sf"/>
</dbReference>
<dbReference type="GeneID" id="78256730"/>
<keyword evidence="15" id="KW-0675">Receptor</keyword>
<dbReference type="GO" id="GO:0009279">
    <property type="term" value="C:cell outer membrane"/>
    <property type="evidence" value="ECO:0007669"/>
    <property type="project" value="UniProtKB-SubCell"/>
</dbReference>
<dbReference type="PROSITE" id="PS01156">
    <property type="entry name" value="TONB_DEPENDENT_REC_2"/>
    <property type="match status" value="1"/>
</dbReference>
<evidence type="ECO:0000313" key="15">
    <source>
        <dbReference type="EMBL" id="AIG00383.1"/>
    </source>
</evidence>
<sequence length="692" mass="75294">MKKTLTALAVIAQGVTQCALAQESQGEIITVIGSPLTQVDAERINTSSNTDADFGDQIEKLTGVSITRNGPVTGLVQYRGLYGDRVGITIDGVDIAGAGPNAMDSPLSHVLPEPGLQAVLYRGIVPVSAGVQTLGGKLDIRADDSALFNLADGLKANFNGALFSPGTGQQYQANGVYRFESGFLTGAFTHQQRDEREAADDIAIPNSAYLRNGAKLRAGYEQGNHQFTASYQALNTNQSGTPALAMDINFIDAAWYRLGYRYQASDNTYFVLNAFGNSNQHAMDNFRQRPVMMDSMARQNDADAIAQGFNTSYVTPLYNGTITLGANVAHKRNNSTISNPNDASFYINNFASTEQDTYSLFSEWEGVRNTVQYQFGARFTQVNADANDVGSNMEMMNDAVASLAISFNGADRDKRFTMLDLAATLETAIGDNAMFFAGVSQKNRAPNYYELYTWLPLAITGGMADGFNYIGNTALKEETARQIEFGTTFSAKNWTISPRFFYQDIENYITGMPSENTSAIMFSNMMSGTVPFQWANTDAVMKGVDITLHGELLDNLSLDMLASHTHGNRDDIDDALFRIAPERLVTRLQWQTALFASPLSLEVTSELVGSQSHVSALQSETATAGYGLLHLSAKWQLTPVFAVSTRISNVTDKYYAAHTAGINRVSDDANIATGEKLPGAGREWQLSLQLAF</sequence>
<dbReference type="InterPro" id="IPR012910">
    <property type="entry name" value="Plug_dom"/>
</dbReference>